<reference evidence="1" key="2">
    <citation type="submission" date="2013-04" db="UniProtKB">
        <authorList>
            <consortium name="EnsemblPlants"/>
        </authorList>
    </citation>
    <scope>IDENTIFICATION</scope>
</reference>
<name>J3ME35_ORYBR</name>
<dbReference type="HOGENOM" id="CLU_2593636_0_0_1"/>
<sequence length="80" mass="9057">MAMMLSAFLPLFFFFFFFFCLVAFLSASLLSLPPRRKKRSLPSPAAVLVGPRPCHALSHSVFRFRSPFVGNGRFSVSLKR</sequence>
<dbReference type="Proteomes" id="UP000006038">
    <property type="component" value="Chromosome 6"/>
</dbReference>
<organism evidence="1">
    <name type="scientific">Oryza brachyantha</name>
    <name type="common">malo sina</name>
    <dbReference type="NCBI Taxonomy" id="4533"/>
    <lineage>
        <taxon>Eukaryota</taxon>
        <taxon>Viridiplantae</taxon>
        <taxon>Streptophyta</taxon>
        <taxon>Embryophyta</taxon>
        <taxon>Tracheophyta</taxon>
        <taxon>Spermatophyta</taxon>
        <taxon>Magnoliopsida</taxon>
        <taxon>Liliopsida</taxon>
        <taxon>Poales</taxon>
        <taxon>Poaceae</taxon>
        <taxon>BOP clade</taxon>
        <taxon>Oryzoideae</taxon>
        <taxon>Oryzeae</taxon>
        <taxon>Oryzinae</taxon>
        <taxon>Oryza</taxon>
    </lineage>
</organism>
<accession>J3ME35</accession>
<reference evidence="1" key="1">
    <citation type="journal article" date="2013" name="Nat. Commun.">
        <title>Whole-genome sequencing of Oryza brachyantha reveals mechanisms underlying Oryza genome evolution.</title>
        <authorList>
            <person name="Chen J."/>
            <person name="Huang Q."/>
            <person name="Gao D."/>
            <person name="Wang J."/>
            <person name="Lang Y."/>
            <person name="Liu T."/>
            <person name="Li B."/>
            <person name="Bai Z."/>
            <person name="Luis Goicoechea J."/>
            <person name="Liang C."/>
            <person name="Chen C."/>
            <person name="Zhang W."/>
            <person name="Sun S."/>
            <person name="Liao Y."/>
            <person name="Zhang X."/>
            <person name="Yang L."/>
            <person name="Song C."/>
            <person name="Wang M."/>
            <person name="Shi J."/>
            <person name="Liu G."/>
            <person name="Liu J."/>
            <person name="Zhou H."/>
            <person name="Zhou W."/>
            <person name="Yu Q."/>
            <person name="An N."/>
            <person name="Chen Y."/>
            <person name="Cai Q."/>
            <person name="Wang B."/>
            <person name="Liu B."/>
            <person name="Min J."/>
            <person name="Huang Y."/>
            <person name="Wu H."/>
            <person name="Li Z."/>
            <person name="Zhang Y."/>
            <person name="Yin Y."/>
            <person name="Song W."/>
            <person name="Jiang J."/>
            <person name="Jackson S.A."/>
            <person name="Wing R.A."/>
            <person name="Wang J."/>
            <person name="Chen M."/>
        </authorList>
    </citation>
    <scope>NUCLEOTIDE SEQUENCE [LARGE SCALE GENOMIC DNA]</scope>
    <source>
        <strain evidence="1">cv. IRGC 101232</strain>
    </source>
</reference>
<dbReference type="Gramene" id="OB06G22790.1">
    <property type="protein sequence ID" value="OB06G22790.1"/>
    <property type="gene ID" value="OB06G22790"/>
</dbReference>
<proteinExistence type="predicted"/>
<evidence type="ECO:0000313" key="1">
    <source>
        <dbReference type="EnsemblPlants" id="OB06G22790.1"/>
    </source>
</evidence>
<dbReference type="AlphaFoldDB" id="J3ME35"/>
<keyword evidence="2" id="KW-1185">Reference proteome</keyword>
<evidence type="ECO:0000313" key="2">
    <source>
        <dbReference type="Proteomes" id="UP000006038"/>
    </source>
</evidence>
<protein>
    <submittedName>
        <fullName evidence="1">Uncharacterized protein</fullName>
    </submittedName>
</protein>
<dbReference type="EnsemblPlants" id="OB06G22790.1">
    <property type="protein sequence ID" value="OB06G22790.1"/>
    <property type="gene ID" value="OB06G22790"/>
</dbReference>